<reference evidence="1" key="1">
    <citation type="submission" date="2020-11" db="EMBL/GenBank/DDBJ databases">
        <authorList>
            <person name="Tran Van P."/>
        </authorList>
    </citation>
    <scope>NUCLEOTIDE SEQUENCE</scope>
</reference>
<evidence type="ECO:0000313" key="1">
    <source>
        <dbReference type="EMBL" id="CAD7236286.1"/>
    </source>
</evidence>
<accession>A0A7R8WXQ6</accession>
<sequence>MTPSYLYEPLSVCAIVQLTLFCVGMGFLVAVCNARPDAAARSDTFDIRDVLPSLSKQQREAVEEIRKIVSGFSAKEKLEFRRALERQAQAPVPRVADLSKKSLDNVSLFLNKFYKFPINILVATVILPLLLPGIPNFFFFELIGQLKW</sequence>
<gene>
    <name evidence="1" type="ORF">CTOB1V02_LOCUS14101</name>
</gene>
<dbReference type="EMBL" id="OB677850">
    <property type="protein sequence ID" value="CAD7236286.1"/>
    <property type="molecule type" value="Genomic_DNA"/>
</dbReference>
<proteinExistence type="predicted"/>
<organism evidence="1">
    <name type="scientific">Cyprideis torosa</name>
    <dbReference type="NCBI Taxonomy" id="163714"/>
    <lineage>
        <taxon>Eukaryota</taxon>
        <taxon>Metazoa</taxon>
        <taxon>Ecdysozoa</taxon>
        <taxon>Arthropoda</taxon>
        <taxon>Crustacea</taxon>
        <taxon>Oligostraca</taxon>
        <taxon>Ostracoda</taxon>
        <taxon>Podocopa</taxon>
        <taxon>Podocopida</taxon>
        <taxon>Cytherocopina</taxon>
        <taxon>Cytheroidea</taxon>
        <taxon>Cytherideidae</taxon>
        <taxon>Cyprideis</taxon>
    </lineage>
</organism>
<name>A0A7R8WXQ6_9CRUS</name>
<feature type="non-terminal residue" evidence="1">
    <location>
        <position position="148"/>
    </location>
</feature>
<protein>
    <submittedName>
        <fullName evidence="1">Uncharacterized protein</fullName>
    </submittedName>
</protein>
<dbReference type="AlphaFoldDB" id="A0A7R8WXQ6"/>